<evidence type="ECO:0000313" key="2">
    <source>
        <dbReference type="Proteomes" id="UP000003081"/>
    </source>
</evidence>
<comment type="caution">
    <text evidence="1">The sequence shown here is derived from an EMBL/GenBank/DDBJ whole genome shotgun (WGS) entry which is preliminary data.</text>
</comment>
<dbReference type="HOGENOM" id="CLU_2841974_0_0_9"/>
<evidence type="ECO:0000313" key="1">
    <source>
        <dbReference type="EMBL" id="EEP54573.1"/>
    </source>
</evidence>
<name>C4IHH6_CLOBU</name>
<gene>
    <name evidence="1" type="ORF">CLP_2707</name>
</gene>
<proteinExistence type="predicted"/>
<organism evidence="1 2">
    <name type="scientific">Clostridium butyricum E4 str. BoNT E BL5262</name>
    <dbReference type="NCBI Taxonomy" id="632245"/>
    <lineage>
        <taxon>Bacteria</taxon>
        <taxon>Bacillati</taxon>
        <taxon>Bacillota</taxon>
        <taxon>Clostridia</taxon>
        <taxon>Eubacteriales</taxon>
        <taxon>Clostridiaceae</taxon>
        <taxon>Clostridium</taxon>
    </lineage>
</organism>
<dbReference type="AlphaFoldDB" id="C4IHH6"/>
<keyword evidence="2" id="KW-1185">Reference proteome</keyword>
<accession>C4IHH6</accession>
<dbReference type="RefSeq" id="WP_003415378.1">
    <property type="nucleotide sequence ID" value="NZ_ACOM01000005.1"/>
</dbReference>
<dbReference type="Proteomes" id="UP000003081">
    <property type="component" value="Unassembled WGS sequence"/>
</dbReference>
<protein>
    <submittedName>
        <fullName evidence="1">Uncharacterized protein</fullName>
    </submittedName>
</protein>
<dbReference type="EMBL" id="ACOM01000005">
    <property type="protein sequence ID" value="EEP54573.1"/>
    <property type="molecule type" value="Genomic_DNA"/>
</dbReference>
<reference evidence="1 2" key="1">
    <citation type="submission" date="2009-08" db="EMBL/GenBank/DDBJ databases">
        <authorList>
            <person name="Shrivastava S."/>
            <person name="Brinkac L.B."/>
            <person name="Brown J.L."/>
            <person name="Bruce D.B."/>
            <person name="Detter C."/>
            <person name="Green L.D."/>
            <person name="Munk C.A."/>
            <person name="Rogers Y.C."/>
            <person name="Tapia R."/>
            <person name="Sims D.R."/>
            <person name="Smith L.A."/>
            <person name="Smith T.J."/>
            <person name="Sutton G."/>
            <person name="Brettin T."/>
        </authorList>
    </citation>
    <scope>NUCLEOTIDE SEQUENCE [LARGE SCALE GENOMIC DNA]</scope>
    <source>
        <strain evidence="2">E4 str. BoNT E BL5262</strain>
    </source>
</reference>
<sequence length="65" mass="7751">MNNYPCKDCIERCFGCHSVCIKYKNAEIEIKKEKQLERQSKINDQIKFHSIFRGCEARDKKNIRA</sequence>